<name>A0A829R4U7_LISGR</name>
<comment type="caution">
    <text evidence="1">The sequence shown here is derived from an EMBL/GenBank/DDBJ whole genome shotgun (WGS) entry which is preliminary data.</text>
</comment>
<proteinExistence type="predicted"/>
<gene>
    <name evidence="1" type="ORF">LMUR_08379</name>
</gene>
<organism evidence="1 2">
    <name type="scientific">Listeria grayi FSL F6-1183</name>
    <dbReference type="NCBI Taxonomy" id="1265827"/>
    <lineage>
        <taxon>Bacteria</taxon>
        <taxon>Bacillati</taxon>
        <taxon>Bacillota</taxon>
        <taxon>Bacilli</taxon>
        <taxon>Bacillales</taxon>
        <taxon>Listeriaceae</taxon>
        <taxon>Listeria</taxon>
    </lineage>
</organism>
<accession>A0A829R4U7</accession>
<dbReference type="RefSeq" id="WP_003754852.1">
    <property type="nucleotide sequence ID" value="NZ_AODG01000011.1"/>
</dbReference>
<evidence type="ECO:0000313" key="2">
    <source>
        <dbReference type="Proteomes" id="UP000019251"/>
    </source>
</evidence>
<sequence length="52" mass="6102">MKIKTIQSYWSAAALDEKVNDFLLYLENNNYEVLEVQSVATIFVYQATIIYH</sequence>
<reference evidence="1 2" key="1">
    <citation type="submission" date="2012-12" db="EMBL/GenBank/DDBJ databases">
        <title>Novel taxa of Listeriaceae from agricultural environments in the United States.</title>
        <authorList>
            <person name="den Bakker H.C."/>
            <person name="Allred A."/>
            <person name="Warchocki S."/>
            <person name="Wright E.M."/>
            <person name="Burrell A."/>
            <person name="Nightingale K.K."/>
            <person name="Kephart D."/>
            <person name="Wiedmann M."/>
        </authorList>
    </citation>
    <scope>NUCLEOTIDE SEQUENCE [LARGE SCALE GENOMIC DNA]</scope>
    <source>
        <strain evidence="1 2">FSL F6-1183</strain>
    </source>
</reference>
<dbReference type="AlphaFoldDB" id="A0A829R4U7"/>
<evidence type="ECO:0000313" key="1">
    <source>
        <dbReference type="EMBL" id="EUJ27540.1"/>
    </source>
</evidence>
<dbReference type="Proteomes" id="UP000019251">
    <property type="component" value="Unassembled WGS sequence"/>
</dbReference>
<protein>
    <submittedName>
        <fullName evidence="1">Uncharacterized protein</fullName>
    </submittedName>
</protein>
<dbReference type="EMBL" id="AODG01000011">
    <property type="protein sequence ID" value="EUJ27540.1"/>
    <property type="molecule type" value="Genomic_DNA"/>
</dbReference>